<protein>
    <recommendedName>
        <fullName evidence="5">Glycosyltransferase</fullName>
    </recommendedName>
</protein>
<dbReference type="EMBL" id="CP009416">
    <property type="protein sequence ID" value="AJD92270.1"/>
    <property type="molecule type" value="Genomic_DNA"/>
</dbReference>
<evidence type="ECO:0000259" key="1">
    <source>
        <dbReference type="Pfam" id="PF00534"/>
    </source>
</evidence>
<reference evidence="3 4" key="1">
    <citation type="submission" date="2014-08" db="EMBL/GenBank/DDBJ databases">
        <title>Complete genome of a marine bacteria Jeotgalibacillus malaysiensis.</title>
        <authorList>
            <person name="Yaakop A.S."/>
            <person name="Chan K.-G."/>
            <person name="Goh K.M."/>
        </authorList>
    </citation>
    <scope>NUCLEOTIDE SEQUENCE [LARGE SCALE GENOMIC DNA]</scope>
    <source>
        <strain evidence="3 4">D5</strain>
    </source>
</reference>
<dbReference type="InterPro" id="IPR001296">
    <property type="entry name" value="Glyco_trans_1"/>
</dbReference>
<feature type="domain" description="Glycosyltransferase subfamily 4-like N-terminal" evidence="2">
    <location>
        <begin position="13"/>
        <end position="169"/>
    </location>
</feature>
<sequence>MKILHVISGGESGGSKNHLLSLFKHNTKHEMFLLVFTKGALYEEAVEQGINVKVMEQKSRYDVSVLSRLKKFVNTNDFDIVHSHGGRANFMIRMIQGSLKAKWVTTVHSDPELDYIHNPKMKKVFTGLNKWSYAKVDHFFAVSKRFKEMISGYGIPADKISTIYNGIDFSFVSQDITREEAGLNHADFTAMIVARLHPVKQHKMLLNAFKAFSVEHPEKAVSLVVVGEGQLEQELKQLTAELQLNEKVQFLGSRSDVPVLFRHADVSLLTSESESFPLVLLESAREKTPIISTDVGGVAQLIPENKGGWLIPIGDQDALTVALNEALLEKEAGTIEEKGQFLYEYARKNFSLHALQQSIFNRYEKILRK</sequence>
<evidence type="ECO:0000259" key="2">
    <source>
        <dbReference type="Pfam" id="PF13439"/>
    </source>
</evidence>
<dbReference type="Gene3D" id="3.40.50.2000">
    <property type="entry name" value="Glycogen Phosphorylase B"/>
    <property type="match status" value="2"/>
</dbReference>
<dbReference type="CDD" id="cd03811">
    <property type="entry name" value="GT4_GT28_WabH-like"/>
    <property type="match status" value="1"/>
</dbReference>
<feature type="domain" description="Glycosyl transferase family 1" evidence="1">
    <location>
        <begin position="174"/>
        <end position="338"/>
    </location>
</feature>
<evidence type="ECO:0008006" key="5">
    <source>
        <dbReference type="Google" id="ProtNLM"/>
    </source>
</evidence>
<dbReference type="PANTHER" id="PTHR12526">
    <property type="entry name" value="GLYCOSYLTRANSFERASE"/>
    <property type="match status" value="1"/>
</dbReference>
<dbReference type="AlphaFoldDB" id="A0A0B5APW3"/>
<evidence type="ECO:0000313" key="3">
    <source>
        <dbReference type="EMBL" id="AJD92270.1"/>
    </source>
</evidence>
<dbReference type="SUPFAM" id="SSF53756">
    <property type="entry name" value="UDP-Glycosyltransferase/glycogen phosphorylase"/>
    <property type="match status" value="1"/>
</dbReference>
<dbReference type="Proteomes" id="UP000031449">
    <property type="component" value="Chromosome"/>
</dbReference>
<dbReference type="BioCyc" id="JESP1508404:G14D9-12234-MONOMER"/>
<dbReference type="InterPro" id="IPR028098">
    <property type="entry name" value="Glyco_trans_4-like_N"/>
</dbReference>
<dbReference type="GO" id="GO:0016757">
    <property type="term" value="F:glycosyltransferase activity"/>
    <property type="evidence" value="ECO:0007669"/>
    <property type="project" value="InterPro"/>
</dbReference>
<dbReference type="OrthoDB" id="139410at2"/>
<keyword evidence="4" id="KW-1185">Reference proteome</keyword>
<dbReference type="PANTHER" id="PTHR12526:SF638">
    <property type="entry name" value="SPORE COAT PROTEIN SA"/>
    <property type="match status" value="1"/>
</dbReference>
<dbReference type="Pfam" id="PF00534">
    <property type="entry name" value="Glycos_transf_1"/>
    <property type="match status" value="1"/>
</dbReference>
<evidence type="ECO:0000313" key="4">
    <source>
        <dbReference type="Proteomes" id="UP000031449"/>
    </source>
</evidence>
<dbReference type="HOGENOM" id="CLU_009583_0_3_9"/>
<dbReference type="KEGG" id="jeo:JMA_29530"/>
<name>A0A0B5APW3_9BACL</name>
<dbReference type="STRING" id="1508404.JMA_29530"/>
<organism evidence="3 4">
    <name type="scientific">Jeotgalibacillus malaysiensis</name>
    <dbReference type="NCBI Taxonomy" id="1508404"/>
    <lineage>
        <taxon>Bacteria</taxon>
        <taxon>Bacillati</taxon>
        <taxon>Bacillota</taxon>
        <taxon>Bacilli</taxon>
        <taxon>Bacillales</taxon>
        <taxon>Caryophanaceae</taxon>
        <taxon>Jeotgalibacillus</taxon>
    </lineage>
</organism>
<proteinExistence type="predicted"/>
<gene>
    <name evidence="3" type="ORF">JMA_29530</name>
</gene>
<dbReference type="Pfam" id="PF13439">
    <property type="entry name" value="Glyco_transf_4"/>
    <property type="match status" value="1"/>
</dbReference>
<accession>A0A0B5APW3</accession>